<sequence>MHPNRGGIAELDADEDVTLEEVDAEKDAEVQGRLLESQAQ</sequence>
<reference evidence="1" key="1">
    <citation type="journal article" date="2019" name="Sci. Rep.">
        <title>Draft genome of Tanacetum cinerariifolium, the natural source of mosquito coil.</title>
        <authorList>
            <person name="Yamashiro T."/>
            <person name="Shiraishi A."/>
            <person name="Satake H."/>
            <person name="Nakayama K."/>
        </authorList>
    </citation>
    <scope>NUCLEOTIDE SEQUENCE</scope>
</reference>
<evidence type="ECO:0000313" key="1">
    <source>
        <dbReference type="EMBL" id="GFD25446.1"/>
    </source>
</evidence>
<proteinExistence type="predicted"/>
<accession>A0A699UVN2</accession>
<comment type="caution">
    <text evidence="1">The sequence shown here is derived from an EMBL/GenBank/DDBJ whole genome shotgun (WGS) entry which is preliminary data.</text>
</comment>
<protein>
    <submittedName>
        <fullName evidence="1">Uncharacterized protein</fullName>
    </submittedName>
</protein>
<organism evidence="1">
    <name type="scientific">Tanacetum cinerariifolium</name>
    <name type="common">Dalmatian daisy</name>
    <name type="synonym">Chrysanthemum cinerariifolium</name>
    <dbReference type="NCBI Taxonomy" id="118510"/>
    <lineage>
        <taxon>Eukaryota</taxon>
        <taxon>Viridiplantae</taxon>
        <taxon>Streptophyta</taxon>
        <taxon>Embryophyta</taxon>
        <taxon>Tracheophyta</taxon>
        <taxon>Spermatophyta</taxon>
        <taxon>Magnoliopsida</taxon>
        <taxon>eudicotyledons</taxon>
        <taxon>Gunneridae</taxon>
        <taxon>Pentapetalae</taxon>
        <taxon>asterids</taxon>
        <taxon>campanulids</taxon>
        <taxon>Asterales</taxon>
        <taxon>Asteraceae</taxon>
        <taxon>Asteroideae</taxon>
        <taxon>Anthemideae</taxon>
        <taxon>Anthemidinae</taxon>
        <taxon>Tanacetum</taxon>
    </lineage>
</organism>
<dbReference type="AlphaFoldDB" id="A0A699UVN2"/>
<gene>
    <name evidence="1" type="ORF">Tci_897415</name>
</gene>
<feature type="non-terminal residue" evidence="1">
    <location>
        <position position="40"/>
    </location>
</feature>
<name>A0A699UVN2_TANCI</name>
<dbReference type="EMBL" id="BKCJ011360748">
    <property type="protein sequence ID" value="GFD25446.1"/>
    <property type="molecule type" value="Genomic_DNA"/>
</dbReference>